<evidence type="ECO:0000313" key="2">
    <source>
        <dbReference type="Proteomes" id="UP000051952"/>
    </source>
</evidence>
<protein>
    <submittedName>
        <fullName evidence="1">Uncharacterized protein</fullName>
    </submittedName>
</protein>
<organism evidence="1 2">
    <name type="scientific">Bodo saltans</name>
    <name type="common">Flagellated protozoan</name>
    <dbReference type="NCBI Taxonomy" id="75058"/>
    <lineage>
        <taxon>Eukaryota</taxon>
        <taxon>Discoba</taxon>
        <taxon>Euglenozoa</taxon>
        <taxon>Kinetoplastea</taxon>
        <taxon>Metakinetoplastina</taxon>
        <taxon>Eubodonida</taxon>
        <taxon>Bodonidae</taxon>
        <taxon>Bodo</taxon>
    </lineage>
</organism>
<evidence type="ECO:0000313" key="1">
    <source>
        <dbReference type="EMBL" id="CUG85993.1"/>
    </source>
</evidence>
<proteinExistence type="predicted"/>
<gene>
    <name evidence="1" type="ORF">BSAL_91290</name>
</gene>
<sequence length="932" mass="102089">MDRVLSSMQHQTIMKAQFIGIVELDKHDLDASDLLDAILDICGEKWNSLRHSNNGISWHDRCVTFVCCAGNDLLVATANPHEAPAINKNVTKVQTLHLRPSKVSSLSAAETAPLHEYEVYCVADGVDMLKRKNYAVITDFVIGTLTAFMKQIPSPHDILEPQYFRVNPLYVRGEGDRFVAMSRDDWHALSSRYVDCQFGIRRLGANSTIFNRYLGSTWGGANIAVLIGGESGSGKTMEMLCGHCERSHLAVYMRFSPEVLAKTHLREVNDIVTNDAIDRTGVWGAREKRNDAFVRLVAAVVQSAINTSCPAMVDALRNHHTGKRFNVRLCFDDMGDNLAFVRAYCAFDPPSLRDMLHWGPRVEIFIVAAGTGIGSVMQPAGSENTFYHLTRLTSAGFPDIWTGLYWRMRTHLLFDHHPSRVCRSKDNVGPLATLQREVTAVRDSWCDDRSQRDEKLLQRSATLAGLLKAHTADINAIPDDPDHLRKMNATSTLLAQESLFASIESDAACAVALSNPRMAALFVSVVQEVADDQTILGLSVLPSGTSIQRTVLQRVAVLYKSLSGLKGATPEETSALLIESLRYALFDGYVGARFTATTLVSGRGVLIDNADYKREVPAGYEVACDVDGKELRSTYTACYPKTLGRYGITPAMVVVLSTLMTEAFEESFSNIGDGFERDMTTFLYLTVQVFHGRPVRELVDFIVGPSAVIGKTAQEILKGDAKVEFCSLTLRFGGLCSKANTSAVPSNVNDGEVDAASPGTPRKAEEGDVAASTALLVKELRCNKSRGAWIEIRPPGLHAPDVVLHIPDVITLPIWFKDVEDIASVGSLGHQSLCDLDAPVIPVVYVSQARTLSSDAMSWDDLNAIGAHCIIAGGIGEHSSKIPPLLVSPDAHYRTERLHRVRSSMMLFESRHKASTTAVELVVGTAPLVSRE</sequence>
<dbReference type="AlphaFoldDB" id="A0A0S4J6A9"/>
<dbReference type="Proteomes" id="UP000051952">
    <property type="component" value="Unassembled WGS sequence"/>
</dbReference>
<reference evidence="2" key="1">
    <citation type="submission" date="2015-09" db="EMBL/GenBank/DDBJ databases">
        <authorList>
            <consortium name="Pathogen Informatics"/>
        </authorList>
    </citation>
    <scope>NUCLEOTIDE SEQUENCE [LARGE SCALE GENOMIC DNA]</scope>
    <source>
        <strain evidence="2">Lake Konstanz</strain>
    </source>
</reference>
<accession>A0A0S4J6A9</accession>
<name>A0A0S4J6A9_BODSA</name>
<dbReference type="EMBL" id="CYKH01001225">
    <property type="protein sequence ID" value="CUG85993.1"/>
    <property type="molecule type" value="Genomic_DNA"/>
</dbReference>
<dbReference type="VEuPathDB" id="TriTrypDB:BSAL_91290"/>
<keyword evidence="2" id="KW-1185">Reference proteome</keyword>